<dbReference type="HOGENOM" id="CLU_3140348_0_0_9"/>
<dbReference type="EMBL" id="ABOU02000036">
    <property type="protein sequence ID" value="EDY32559.1"/>
    <property type="molecule type" value="Genomic_DNA"/>
</dbReference>
<comment type="caution">
    <text evidence="1">The sequence shown here is derived from an EMBL/GenBank/DDBJ whole genome shotgun (WGS) entry which is preliminary data.</text>
</comment>
<gene>
    <name evidence="1" type="ORF">RUMLAC_01657</name>
</gene>
<reference evidence="1 2" key="1">
    <citation type="submission" date="2008-08" db="EMBL/GenBank/DDBJ databases">
        <title>Draft genome sequence of Ruminococcus lactaris ATCC 29176.</title>
        <authorList>
            <person name="Sudarsanam P."/>
            <person name="Ley R."/>
            <person name="Guruge J."/>
            <person name="Turnbaugh P.J."/>
            <person name="Mahowald M."/>
            <person name="Liep D."/>
            <person name="Gordon J."/>
        </authorList>
    </citation>
    <scope>NUCLEOTIDE SEQUENCE [LARGE SCALE GENOMIC DNA]</scope>
    <source>
        <strain evidence="1 2">ATCC 29176</strain>
    </source>
</reference>
<dbReference type="Proteomes" id="UP000003254">
    <property type="component" value="Unassembled WGS sequence"/>
</dbReference>
<protein>
    <submittedName>
        <fullName evidence="1">Uncharacterized protein</fullName>
    </submittedName>
</protein>
<proteinExistence type="predicted"/>
<evidence type="ECO:0000313" key="1">
    <source>
        <dbReference type="EMBL" id="EDY32559.1"/>
    </source>
</evidence>
<reference evidence="1 2" key="2">
    <citation type="submission" date="2008-08" db="EMBL/GenBank/DDBJ databases">
        <authorList>
            <person name="Fulton L."/>
            <person name="Clifton S."/>
            <person name="Fulton B."/>
            <person name="Xu J."/>
            <person name="Minx P."/>
            <person name="Pepin K.H."/>
            <person name="Johnson M."/>
            <person name="Bhonagiri V."/>
            <person name="Nash W.E."/>
            <person name="Mardis E.R."/>
            <person name="Wilson R.K."/>
        </authorList>
    </citation>
    <scope>NUCLEOTIDE SEQUENCE [LARGE SCALE GENOMIC DNA]</scope>
    <source>
        <strain evidence="1 2">ATCC 29176</strain>
    </source>
</reference>
<sequence>MGISGEGFQHSRLANSRVIPYNKIRWINEIRNSMKYDSGEAVYHGHDTC</sequence>
<dbReference type="AlphaFoldDB" id="B5CQB2"/>
<name>B5CQB2_9FIRM</name>
<evidence type="ECO:0000313" key="2">
    <source>
        <dbReference type="Proteomes" id="UP000003254"/>
    </source>
</evidence>
<keyword evidence="2" id="KW-1185">Reference proteome</keyword>
<accession>B5CQB2</accession>
<organism evidence="1 2">
    <name type="scientific">[Ruminococcus] lactaris ATCC 29176</name>
    <dbReference type="NCBI Taxonomy" id="471875"/>
    <lineage>
        <taxon>Bacteria</taxon>
        <taxon>Bacillati</taxon>
        <taxon>Bacillota</taxon>
        <taxon>Clostridia</taxon>
        <taxon>Lachnospirales</taxon>
        <taxon>Lachnospiraceae</taxon>
        <taxon>Mediterraneibacter</taxon>
    </lineage>
</organism>